<organism evidence="8 9">
    <name type="scientific">Parambassis ranga</name>
    <name type="common">Indian glassy fish</name>
    <dbReference type="NCBI Taxonomy" id="210632"/>
    <lineage>
        <taxon>Eukaryota</taxon>
        <taxon>Metazoa</taxon>
        <taxon>Chordata</taxon>
        <taxon>Craniata</taxon>
        <taxon>Vertebrata</taxon>
        <taxon>Euteleostomi</taxon>
        <taxon>Actinopterygii</taxon>
        <taxon>Neopterygii</taxon>
        <taxon>Teleostei</taxon>
        <taxon>Neoteleostei</taxon>
        <taxon>Acanthomorphata</taxon>
        <taxon>Ovalentaria</taxon>
        <taxon>Ambassidae</taxon>
        <taxon>Parambassis</taxon>
    </lineage>
</organism>
<dbReference type="GO" id="GO:0030198">
    <property type="term" value="P:extracellular matrix organization"/>
    <property type="evidence" value="ECO:0007669"/>
    <property type="project" value="TreeGrafter"/>
</dbReference>
<feature type="domain" description="PLAC" evidence="7">
    <location>
        <begin position="1149"/>
        <end position="1186"/>
    </location>
</feature>
<evidence type="ECO:0000256" key="2">
    <source>
        <dbReference type="ARBA" id="ARBA00022525"/>
    </source>
</evidence>
<reference evidence="9" key="1">
    <citation type="submission" date="2025-08" db="UniProtKB">
        <authorList>
            <consortium name="RefSeq"/>
        </authorList>
    </citation>
    <scope>IDENTIFICATION</scope>
</reference>
<dbReference type="InterPro" id="IPR000884">
    <property type="entry name" value="TSP1_rpt"/>
</dbReference>
<dbReference type="PROSITE" id="PS50900">
    <property type="entry name" value="PLAC"/>
    <property type="match status" value="1"/>
</dbReference>
<feature type="signal peptide" evidence="6">
    <location>
        <begin position="1"/>
        <end position="25"/>
    </location>
</feature>
<dbReference type="InParanoid" id="A0A6P7JT92"/>
<dbReference type="RefSeq" id="XP_028280155.1">
    <property type="nucleotide sequence ID" value="XM_028424354.1"/>
</dbReference>
<feature type="compositionally biased region" description="Low complexity" evidence="5">
    <location>
        <begin position="334"/>
        <end position="348"/>
    </location>
</feature>
<dbReference type="Pfam" id="PF08686">
    <property type="entry name" value="PLAC"/>
    <property type="match status" value="1"/>
</dbReference>
<dbReference type="OrthoDB" id="10062690at2759"/>
<name>A0A6P7JT92_9TELE</name>
<dbReference type="GeneID" id="114447860"/>
<feature type="compositionally biased region" description="Low complexity" evidence="5">
    <location>
        <begin position="735"/>
        <end position="759"/>
    </location>
</feature>
<dbReference type="GO" id="GO:0006508">
    <property type="term" value="P:proteolysis"/>
    <property type="evidence" value="ECO:0007669"/>
    <property type="project" value="TreeGrafter"/>
</dbReference>
<keyword evidence="8" id="KW-1185">Reference proteome</keyword>
<proteinExistence type="predicted"/>
<dbReference type="PANTHER" id="PTHR13723">
    <property type="entry name" value="ADAMTS A DISINTEGRIN AND METALLOPROTEASE WITH THROMBOSPONDIN MOTIFS PROTEASE"/>
    <property type="match status" value="1"/>
</dbReference>
<sequence>MQLGLLFRLYVLWGFVVVTTSVTKAAKKKVAGRRSRQVAEAEPVEGVWSDWGQWSECPQTCGVSVSERSRKCLPPPPPQTPPLSHSPHNWAGYLPGGIGTPVMSPMSPYYPPRYPGQHSLYQSQSFPNSHNPGLSLYRNTPAAGGGPPVSGQTSRSPPFYQPEFSPVNQDPVPVYRSPYHTPSHSYNQPARIIRRPTNPGAARAGGGGSRRSVTTSREGGSTRRSSSIRPGQFGYGRVPFSLPLHRPNRNVRHTSNGTVEETPAEDDRKEEEERIVDEDAERGDRREEEERHVEQESTDAPATEEAFPTSPQRHVDRPSHTHTEHGRSRERVPPSHSISRSSSPSVLSNRHRFDWHSVTAPPPPISPLSRPHSPSQFSPPLHRHSPVHRDRELHPGFSPQAPPAGNIYPLQHPHISHLGVESGRDGGGGGAPRVYRCSGPEKEYRKCFSQVCGGATLDSRAEQCAAFNSQEFMGRLYNWEPFTEVGADKQCELTCRPAGYRFYVRQAERAKDGTPCFNVSTNDVCVEGRCLTEGCDGILGSGSVIDKCGECGGKDTSCRKVTGSFQNVTVPLGYHKILDIPPGATFINITERQASPNYLAMRSGTGASVVNGRWAVDPPGEYQAGGTTFTYTRPRPQAEGEEEKGESLRAPGPTTTQLQLYIISHKENPGIDYEFYIPVQKKKEVEGERLMERERDMPREAPRQRQREREPARAPLRSPLTVSVEDPPPAPPLIAAPSFSPSSSSSSSSSSPVFSSPSFDRWTPDRSRPRGSAPNRNARIPPRTDVPLDTEPPFVWRTGGLTECSASCGRGFQHRVIQCVSRHTDEEVPDRKCDSAAKPVPEEEPCNSHACPPFWEASAWSDCSVSCGPGLQQRQLQCRQSFGDRSTMVHPQRCATLTRPESTQACQLRLCSHWEVSSDWGTCSVDCGVGRRTRSVRCVSDQGSVVNEKECNSRLRPEGSEECNMGPCVTNWYFTDWSNTCSAQCGPGVQRREVVCLTRGGVREGEGGGDCVGDKPAEMRACNGGPCEPTTMWYSSPWTQCNVPCGNGSQRRDIICVQKMGNDFTVVPAAECADIDKPVAVQECEMRECQPQWFTTEWSTCSRSCGKGVQMREVRCLTPDKNHSHECDSSTKPIQEQICNTIPCSPQVADENCRDRRHNCVMVVQARLCVYSYYKTACCASCAQSSQRAKRH</sequence>
<evidence type="ECO:0000256" key="4">
    <source>
        <dbReference type="ARBA" id="ARBA00022737"/>
    </source>
</evidence>
<dbReference type="PROSITE" id="PS50092">
    <property type="entry name" value="TSP1"/>
    <property type="match status" value="7"/>
</dbReference>
<dbReference type="Proteomes" id="UP000515145">
    <property type="component" value="Chromosome 16"/>
</dbReference>
<feature type="compositionally biased region" description="Acidic residues" evidence="5">
    <location>
        <begin position="262"/>
        <end position="281"/>
    </location>
</feature>
<dbReference type="Gene3D" id="2.20.100.10">
    <property type="entry name" value="Thrombospondin type-1 (TSP1) repeat"/>
    <property type="match status" value="7"/>
</dbReference>
<feature type="chain" id="PRO_5027715267" evidence="6">
    <location>
        <begin position="26"/>
        <end position="1192"/>
    </location>
</feature>
<evidence type="ECO:0000259" key="7">
    <source>
        <dbReference type="PROSITE" id="PS50900"/>
    </source>
</evidence>
<dbReference type="Pfam" id="PF19030">
    <property type="entry name" value="TSP1_ADAMTS"/>
    <property type="match status" value="6"/>
</dbReference>
<evidence type="ECO:0000313" key="9">
    <source>
        <dbReference type="RefSeq" id="XP_028280155.1"/>
    </source>
</evidence>
<dbReference type="SUPFAM" id="SSF82895">
    <property type="entry name" value="TSP-1 type 1 repeat"/>
    <property type="match status" value="7"/>
</dbReference>
<dbReference type="InterPro" id="IPR010909">
    <property type="entry name" value="PLAC"/>
</dbReference>
<evidence type="ECO:0000256" key="1">
    <source>
        <dbReference type="ARBA" id="ARBA00004613"/>
    </source>
</evidence>
<dbReference type="InterPro" id="IPR010294">
    <property type="entry name" value="ADAMTS_spacer1"/>
</dbReference>
<feature type="compositionally biased region" description="Low complexity" evidence="5">
    <location>
        <begin position="210"/>
        <end position="229"/>
    </location>
</feature>
<dbReference type="Pfam" id="PF00090">
    <property type="entry name" value="TSP_1"/>
    <property type="match status" value="1"/>
</dbReference>
<feature type="region of interest" description="Disordered" evidence="5">
    <location>
        <begin position="687"/>
        <end position="791"/>
    </location>
</feature>
<keyword evidence="2" id="KW-0964">Secreted</keyword>
<dbReference type="AlphaFoldDB" id="A0A6P7JT92"/>
<evidence type="ECO:0000256" key="3">
    <source>
        <dbReference type="ARBA" id="ARBA00022729"/>
    </source>
</evidence>
<protein>
    <submittedName>
        <fullName evidence="9">Thrombospondin type-1 domain-containing protein 4</fullName>
    </submittedName>
</protein>
<dbReference type="GO" id="GO:0005576">
    <property type="term" value="C:extracellular region"/>
    <property type="evidence" value="ECO:0007669"/>
    <property type="project" value="UniProtKB-SubCell"/>
</dbReference>
<comment type="subcellular location">
    <subcellularLocation>
        <location evidence="1">Secreted</location>
    </subcellularLocation>
</comment>
<feature type="compositionally biased region" description="Polar residues" evidence="5">
    <location>
        <begin position="120"/>
        <end position="132"/>
    </location>
</feature>
<dbReference type="Gene3D" id="2.60.120.830">
    <property type="match status" value="1"/>
</dbReference>
<keyword evidence="4" id="KW-0677">Repeat</keyword>
<dbReference type="PANTHER" id="PTHR13723:SF312">
    <property type="entry name" value="THROMBOSPONDIN TYPE-1 DOMAIN-CONTAINING PROTEIN 4-LIKE ISOFORM X1"/>
    <property type="match status" value="1"/>
</dbReference>
<dbReference type="Pfam" id="PF05986">
    <property type="entry name" value="ADAMTS_spacer1"/>
    <property type="match status" value="1"/>
</dbReference>
<dbReference type="Pfam" id="PF19236">
    <property type="entry name" value="ADAMTS_CR_3"/>
    <property type="match status" value="1"/>
</dbReference>
<dbReference type="FunFam" id="2.20.100.10:FF:000005">
    <property type="entry name" value="ADAM metallopeptidase with thrombospondin type 1 motif 9"/>
    <property type="match status" value="3"/>
</dbReference>
<feature type="region of interest" description="Disordered" evidence="5">
    <location>
        <begin position="621"/>
        <end position="652"/>
    </location>
</feature>
<feature type="region of interest" description="Disordered" evidence="5">
    <location>
        <begin position="120"/>
        <end position="406"/>
    </location>
</feature>
<evidence type="ECO:0000256" key="6">
    <source>
        <dbReference type="SAM" id="SignalP"/>
    </source>
</evidence>
<dbReference type="FunFam" id="2.60.120.830:FF:000001">
    <property type="entry name" value="A disintegrin and metalloproteinase with thrombospondin motifs 1"/>
    <property type="match status" value="1"/>
</dbReference>
<dbReference type="GO" id="GO:0031012">
    <property type="term" value="C:extracellular matrix"/>
    <property type="evidence" value="ECO:0007669"/>
    <property type="project" value="TreeGrafter"/>
</dbReference>
<dbReference type="InterPro" id="IPR050439">
    <property type="entry name" value="ADAMTS_ADAMTS-like"/>
</dbReference>
<keyword evidence="3 6" id="KW-0732">Signal</keyword>
<feature type="compositionally biased region" description="Basic and acidic residues" evidence="5">
    <location>
        <begin position="282"/>
        <end position="295"/>
    </location>
</feature>
<feature type="compositionally biased region" description="Basic and acidic residues" evidence="5">
    <location>
        <begin position="313"/>
        <end position="333"/>
    </location>
</feature>
<dbReference type="InterPro" id="IPR045371">
    <property type="entry name" value="ADAMTS_CR_3"/>
</dbReference>
<dbReference type="SMART" id="SM00209">
    <property type="entry name" value="TSP1"/>
    <property type="match status" value="7"/>
</dbReference>
<accession>A0A6P7JT92</accession>
<dbReference type="CTD" id="54507"/>
<dbReference type="InterPro" id="IPR036383">
    <property type="entry name" value="TSP1_rpt_sf"/>
</dbReference>
<gene>
    <name evidence="9" type="primary">adamtsl4</name>
</gene>
<dbReference type="GO" id="GO:0004222">
    <property type="term" value="F:metalloendopeptidase activity"/>
    <property type="evidence" value="ECO:0007669"/>
    <property type="project" value="TreeGrafter"/>
</dbReference>
<feature type="compositionally biased region" description="Basic and acidic residues" evidence="5">
    <location>
        <begin position="687"/>
        <end position="712"/>
    </location>
</feature>
<evidence type="ECO:0000313" key="8">
    <source>
        <dbReference type="Proteomes" id="UP000515145"/>
    </source>
</evidence>
<evidence type="ECO:0000256" key="5">
    <source>
        <dbReference type="SAM" id="MobiDB-lite"/>
    </source>
</evidence>